<gene>
    <name evidence="2" type="ORF">CEXT_169141</name>
</gene>
<dbReference type="Proteomes" id="UP001054945">
    <property type="component" value="Unassembled WGS sequence"/>
</dbReference>
<evidence type="ECO:0000313" key="2">
    <source>
        <dbReference type="EMBL" id="GIY70857.1"/>
    </source>
</evidence>
<feature type="non-terminal residue" evidence="2">
    <location>
        <position position="20"/>
    </location>
</feature>
<dbReference type="AlphaFoldDB" id="A0AAV4VKW9"/>
<name>A0AAV4VKW9_CAEEX</name>
<evidence type="ECO:0000256" key="1">
    <source>
        <dbReference type="SAM" id="MobiDB-lite"/>
    </source>
</evidence>
<proteinExistence type="predicted"/>
<dbReference type="EMBL" id="BPLR01014729">
    <property type="protein sequence ID" value="GIY70857.1"/>
    <property type="molecule type" value="Genomic_DNA"/>
</dbReference>
<feature type="compositionally biased region" description="Polar residues" evidence="1">
    <location>
        <begin position="8"/>
        <end position="20"/>
    </location>
</feature>
<organism evidence="2 3">
    <name type="scientific">Caerostris extrusa</name>
    <name type="common">Bark spider</name>
    <name type="synonym">Caerostris bankana</name>
    <dbReference type="NCBI Taxonomy" id="172846"/>
    <lineage>
        <taxon>Eukaryota</taxon>
        <taxon>Metazoa</taxon>
        <taxon>Ecdysozoa</taxon>
        <taxon>Arthropoda</taxon>
        <taxon>Chelicerata</taxon>
        <taxon>Arachnida</taxon>
        <taxon>Araneae</taxon>
        <taxon>Araneomorphae</taxon>
        <taxon>Entelegynae</taxon>
        <taxon>Araneoidea</taxon>
        <taxon>Araneidae</taxon>
        <taxon>Caerostris</taxon>
    </lineage>
</organism>
<sequence>MSICCGQRSVQWSQGQEELD</sequence>
<accession>A0AAV4VKW9</accession>
<protein>
    <submittedName>
        <fullName evidence="2">Uncharacterized protein</fullName>
    </submittedName>
</protein>
<evidence type="ECO:0000313" key="3">
    <source>
        <dbReference type="Proteomes" id="UP001054945"/>
    </source>
</evidence>
<comment type="caution">
    <text evidence="2">The sequence shown here is derived from an EMBL/GenBank/DDBJ whole genome shotgun (WGS) entry which is preliminary data.</text>
</comment>
<keyword evidence="3" id="KW-1185">Reference proteome</keyword>
<reference evidence="2 3" key="1">
    <citation type="submission" date="2021-06" db="EMBL/GenBank/DDBJ databases">
        <title>Caerostris extrusa draft genome.</title>
        <authorList>
            <person name="Kono N."/>
            <person name="Arakawa K."/>
        </authorList>
    </citation>
    <scope>NUCLEOTIDE SEQUENCE [LARGE SCALE GENOMIC DNA]</scope>
</reference>
<feature type="region of interest" description="Disordered" evidence="1">
    <location>
        <begin position="1"/>
        <end position="20"/>
    </location>
</feature>